<dbReference type="Pfam" id="PF13041">
    <property type="entry name" value="PPR_2"/>
    <property type="match status" value="2"/>
</dbReference>
<dbReference type="AlphaFoldDB" id="A0A7N2MK17"/>
<dbReference type="EMBL" id="LRBV02000009">
    <property type="status" value="NOT_ANNOTATED_CDS"/>
    <property type="molecule type" value="Genomic_DNA"/>
</dbReference>
<dbReference type="NCBIfam" id="TIGR00756">
    <property type="entry name" value="PPR"/>
    <property type="match status" value="1"/>
</dbReference>
<evidence type="ECO:0000256" key="3">
    <source>
        <dbReference type="PROSITE-ProRule" id="PRU00708"/>
    </source>
</evidence>
<evidence type="ECO:0000313" key="5">
    <source>
        <dbReference type="Proteomes" id="UP000594261"/>
    </source>
</evidence>
<dbReference type="PANTHER" id="PTHR46128:SF211">
    <property type="entry name" value="PENTACOTRIPEPTIDE-REPEAT REGION OF PRORP DOMAIN-CONTAINING PROTEIN"/>
    <property type="match status" value="1"/>
</dbReference>
<dbReference type="Gramene" id="QL09p032865:mrna">
    <property type="protein sequence ID" value="QL09p032865:mrna"/>
    <property type="gene ID" value="QL09p032865"/>
</dbReference>
<dbReference type="InterPro" id="IPR011990">
    <property type="entry name" value="TPR-like_helical_dom_sf"/>
</dbReference>
<evidence type="ECO:0008006" key="6">
    <source>
        <dbReference type="Google" id="ProtNLM"/>
    </source>
</evidence>
<dbReference type="InterPro" id="IPR050872">
    <property type="entry name" value="PPR_P_subfamily"/>
</dbReference>
<dbReference type="Proteomes" id="UP000594261">
    <property type="component" value="Chromosome 9"/>
</dbReference>
<dbReference type="InParanoid" id="A0A7N2MK17"/>
<dbReference type="PANTHER" id="PTHR46128">
    <property type="entry name" value="MITOCHONDRIAL GROUP I INTRON SPLICING FACTOR CCM1"/>
    <property type="match status" value="1"/>
</dbReference>
<proteinExistence type="inferred from homology"/>
<dbReference type="InterPro" id="IPR002885">
    <property type="entry name" value="PPR_rpt"/>
</dbReference>
<reference evidence="4" key="2">
    <citation type="submission" date="2021-01" db="UniProtKB">
        <authorList>
            <consortium name="EnsemblPlants"/>
        </authorList>
    </citation>
    <scope>IDENTIFICATION</scope>
</reference>
<evidence type="ECO:0000256" key="1">
    <source>
        <dbReference type="ARBA" id="ARBA00007626"/>
    </source>
</evidence>
<name>A0A7N2MK17_QUELO</name>
<organism evidence="4 5">
    <name type="scientific">Quercus lobata</name>
    <name type="common">Valley oak</name>
    <dbReference type="NCBI Taxonomy" id="97700"/>
    <lineage>
        <taxon>Eukaryota</taxon>
        <taxon>Viridiplantae</taxon>
        <taxon>Streptophyta</taxon>
        <taxon>Embryophyta</taxon>
        <taxon>Tracheophyta</taxon>
        <taxon>Spermatophyta</taxon>
        <taxon>Magnoliopsida</taxon>
        <taxon>eudicotyledons</taxon>
        <taxon>Gunneridae</taxon>
        <taxon>Pentapetalae</taxon>
        <taxon>rosids</taxon>
        <taxon>fabids</taxon>
        <taxon>Fagales</taxon>
        <taxon>Fagaceae</taxon>
        <taxon>Quercus</taxon>
    </lineage>
</organism>
<keyword evidence="5" id="KW-1185">Reference proteome</keyword>
<protein>
    <recommendedName>
        <fullName evidence="6">Pentatricopeptide repeat-containing protein</fullName>
    </recommendedName>
</protein>
<dbReference type="EnsemblPlants" id="QL09p032865:mrna">
    <property type="protein sequence ID" value="QL09p032865:mrna"/>
    <property type="gene ID" value="QL09p032865"/>
</dbReference>
<dbReference type="Gene3D" id="1.25.40.10">
    <property type="entry name" value="Tetratricopeptide repeat domain"/>
    <property type="match status" value="2"/>
</dbReference>
<keyword evidence="2" id="KW-0677">Repeat</keyword>
<reference evidence="4 5" key="1">
    <citation type="journal article" date="2016" name="G3 (Bethesda)">
        <title>First Draft Assembly and Annotation of the Genome of a California Endemic Oak Quercus lobata Nee (Fagaceae).</title>
        <authorList>
            <person name="Sork V.L."/>
            <person name="Fitz-Gibbon S.T."/>
            <person name="Puiu D."/>
            <person name="Crepeau M."/>
            <person name="Gugger P.F."/>
            <person name="Sherman R."/>
            <person name="Stevens K."/>
            <person name="Langley C.H."/>
            <person name="Pellegrini M."/>
            <person name="Salzberg S.L."/>
        </authorList>
    </citation>
    <scope>NUCLEOTIDE SEQUENCE [LARGE SCALE GENOMIC DNA]</scope>
    <source>
        <strain evidence="4 5">cv. SW786</strain>
    </source>
</reference>
<evidence type="ECO:0000313" key="4">
    <source>
        <dbReference type="EnsemblPlants" id="QL09p032865:mrna"/>
    </source>
</evidence>
<feature type="repeat" description="PPR" evidence="3">
    <location>
        <begin position="198"/>
        <end position="232"/>
    </location>
</feature>
<comment type="similarity">
    <text evidence="1">Belongs to the PPR family. P subfamily.</text>
</comment>
<evidence type="ECO:0000256" key="2">
    <source>
        <dbReference type="ARBA" id="ARBA00022737"/>
    </source>
</evidence>
<sequence>MYSRFENAGMLAYWFFEWAGKQRKYMHSVLAYYTMIESLAKIRQYQIMRDLVNTMRNKSMLSVETFCNIMRKNVRKAQEIFDIMMDRFVPGPKSILPEGWGKAPNLPKAGEIFQEMVDMGCNPDIVTYGIMLDILCKAGRVVKLFEFLRTWILGFASEHLSYEFILYKALISAFCKTNKLKNVYRVLNDMDSKAVTRNSRTCNIILNSLIIRRDTDEAFRIFCRMIKVSVHLDNVFIGVCNHLLLVGCPRVGSVRVCAQPGTDLIWSGVRTADPPPTVKNHGSSRIRLGCTAIGEDEWQRLQIDDGE</sequence>
<dbReference type="OMA" id="RIMFREF"/>
<accession>A0A7N2MK17</accession>
<dbReference type="PROSITE" id="PS51375">
    <property type="entry name" value="PPR"/>
    <property type="match status" value="1"/>
</dbReference>